<dbReference type="Gene3D" id="1.25.40.10">
    <property type="entry name" value="Tetratricopeptide repeat domain"/>
    <property type="match status" value="1"/>
</dbReference>
<dbReference type="SUPFAM" id="SSF48452">
    <property type="entry name" value="TPR-like"/>
    <property type="match status" value="1"/>
</dbReference>
<name>A0A9W7L3V2_9STRA</name>
<comment type="caution">
    <text evidence="1">The sequence shown here is derived from an EMBL/GenBank/DDBJ whole genome shotgun (WGS) entry which is preliminary data.</text>
</comment>
<dbReference type="OrthoDB" id="2423701at2759"/>
<dbReference type="EMBL" id="BRXZ01008485">
    <property type="protein sequence ID" value="GMI27002.1"/>
    <property type="molecule type" value="Genomic_DNA"/>
</dbReference>
<gene>
    <name evidence="1" type="ORF">TrRE_jg12092</name>
</gene>
<sequence length="192" mass="20879">MGAMTTYDHFKLLQTEGRFEVKVDGSCISNCGKGPNVWVTERIYNGVSPDDVSLFSAILEIEVGGPSEPPLILAAVEAYVGLISADSQRLPPPSAYDDIIDVLKTSKFTYALASALISRAECQSQTSLDLALEDSLAATSCCPSHPRGYRVLSEIYQAGARTKDAIEALKKHYDNHPELPKTKLKNEISELT</sequence>
<dbReference type="InterPro" id="IPR011990">
    <property type="entry name" value="TPR-like_helical_dom_sf"/>
</dbReference>
<dbReference type="CDD" id="cd02980">
    <property type="entry name" value="TRX_Fd_family"/>
    <property type="match status" value="1"/>
</dbReference>
<reference evidence="1" key="1">
    <citation type="submission" date="2022-07" db="EMBL/GenBank/DDBJ databases">
        <title>Genome analysis of Parmales, a sister group of diatoms, reveals the evolutionary specialization of diatoms from phago-mixotrophs to photoautotrophs.</title>
        <authorList>
            <person name="Ban H."/>
            <person name="Sato S."/>
            <person name="Yoshikawa S."/>
            <person name="Kazumasa Y."/>
            <person name="Nakamura Y."/>
            <person name="Ichinomiya M."/>
            <person name="Saitoh K."/>
            <person name="Sato N."/>
            <person name="Blanc-Mathieu R."/>
            <person name="Endo H."/>
            <person name="Kuwata A."/>
            <person name="Ogata H."/>
        </authorList>
    </citation>
    <scope>NUCLEOTIDE SEQUENCE</scope>
</reference>
<evidence type="ECO:0000313" key="1">
    <source>
        <dbReference type="EMBL" id="GMI27002.1"/>
    </source>
</evidence>
<dbReference type="AlphaFoldDB" id="A0A9W7L3V2"/>
<evidence type="ECO:0000313" key="2">
    <source>
        <dbReference type="Proteomes" id="UP001165082"/>
    </source>
</evidence>
<accession>A0A9W7L3V2</accession>
<proteinExistence type="predicted"/>
<dbReference type="Proteomes" id="UP001165082">
    <property type="component" value="Unassembled WGS sequence"/>
</dbReference>
<keyword evidence="2" id="KW-1185">Reference proteome</keyword>
<organism evidence="1 2">
    <name type="scientific">Triparma retinervis</name>
    <dbReference type="NCBI Taxonomy" id="2557542"/>
    <lineage>
        <taxon>Eukaryota</taxon>
        <taxon>Sar</taxon>
        <taxon>Stramenopiles</taxon>
        <taxon>Ochrophyta</taxon>
        <taxon>Bolidophyceae</taxon>
        <taxon>Parmales</taxon>
        <taxon>Triparmaceae</taxon>
        <taxon>Triparma</taxon>
    </lineage>
</organism>
<protein>
    <submittedName>
        <fullName evidence="1">Uncharacterized protein</fullName>
    </submittedName>
</protein>